<gene>
    <name evidence="2" type="ORF">LTRI10_LOCUS40095</name>
</gene>
<proteinExistence type="predicted"/>
<feature type="region of interest" description="Disordered" evidence="1">
    <location>
        <begin position="1"/>
        <end position="54"/>
    </location>
</feature>
<dbReference type="Proteomes" id="UP001497516">
    <property type="component" value="Chromosome 7"/>
</dbReference>
<organism evidence="2 3">
    <name type="scientific">Linum trigynum</name>
    <dbReference type="NCBI Taxonomy" id="586398"/>
    <lineage>
        <taxon>Eukaryota</taxon>
        <taxon>Viridiplantae</taxon>
        <taxon>Streptophyta</taxon>
        <taxon>Embryophyta</taxon>
        <taxon>Tracheophyta</taxon>
        <taxon>Spermatophyta</taxon>
        <taxon>Magnoliopsida</taxon>
        <taxon>eudicotyledons</taxon>
        <taxon>Gunneridae</taxon>
        <taxon>Pentapetalae</taxon>
        <taxon>rosids</taxon>
        <taxon>fabids</taxon>
        <taxon>Malpighiales</taxon>
        <taxon>Linaceae</taxon>
        <taxon>Linum</taxon>
    </lineage>
</organism>
<feature type="region of interest" description="Disordered" evidence="1">
    <location>
        <begin position="101"/>
        <end position="134"/>
    </location>
</feature>
<protein>
    <submittedName>
        <fullName evidence="2">Uncharacterized protein</fullName>
    </submittedName>
</protein>
<dbReference type="EMBL" id="OZ034820">
    <property type="protein sequence ID" value="CAL1399933.1"/>
    <property type="molecule type" value="Genomic_DNA"/>
</dbReference>
<name>A0AAV2FNQ0_9ROSI</name>
<evidence type="ECO:0000313" key="2">
    <source>
        <dbReference type="EMBL" id="CAL1399933.1"/>
    </source>
</evidence>
<feature type="compositionally biased region" description="Acidic residues" evidence="1">
    <location>
        <begin position="112"/>
        <end position="132"/>
    </location>
</feature>
<evidence type="ECO:0000313" key="3">
    <source>
        <dbReference type="Proteomes" id="UP001497516"/>
    </source>
</evidence>
<evidence type="ECO:0000256" key="1">
    <source>
        <dbReference type="SAM" id="MobiDB-lite"/>
    </source>
</evidence>
<sequence length="191" mass="21018">MTVGPAPPVAEPDHCLKPPDGMPPDGTPPFTPPQPSKKAKASMSEGFSGGGGGEMVISVTTPHYQNVEDVAVETQGAGENLDHPMEAVQANEIPRISYKDSFLGNGPPIDIPDGDELMSDESEDESTEDDPDCPTIHIKKSTDARIRNRWRYAITFCVLGKSLPFAFVHQRSKNRRSPNWRHWKWILPGFL</sequence>
<keyword evidence="3" id="KW-1185">Reference proteome</keyword>
<dbReference type="AlphaFoldDB" id="A0AAV2FNQ0"/>
<feature type="compositionally biased region" description="Pro residues" evidence="1">
    <location>
        <begin position="20"/>
        <end position="35"/>
    </location>
</feature>
<reference evidence="2 3" key="1">
    <citation type="submission" date="2024-04" db="EMBL/GenBank/DDBJ databases">
        <authorList>
            <person name="Fracassetti M."/>
        </authorList>
    </citation>
    <scope>NUCLEOTIDE SEQUENCE [LARGE SCALE GENOMIC DNA]</scope>
</reference>
<feature type="compositionally biased region" description="Pro residues" evidence="1">
    <location>
        <begin position="1"/>
        <end position="10"/>
    </location>
</feature>
<accession>A0AAV2FNQ0</accession>